<feature type="domain" description="Glutamate-ammonia ligase adenylyltransferase repeated" evidence="7">
    <location>
        <begin position="41"/>
        <end position="287"/>
    </location>
</feature>
<dbReference type="InterPro" id="IPR023057">
    <property type="entry name" value="GlnE"/>
</dbReference>
<dbReference type="PANTHER" id="PTHR30621">
    <property type="entry name" value="GLUTAMINE SYNTHETASE ADENYLYLTRANSFERASE"/>
    <property type="match status" value="1"/>
</dbReference>
<dbReference type="AlphaFoldDB" id="A0A160TBP7"/>
<dbReference type="Pfam" id="PF03710">
    <property type="entry name" value="GlnE"/>
    <property type="match status" value="2"/>
</dbReference>
<proteinExistence type="inferred from homology"/>
<evidence type="ECO:0000259" key="8">
    <source>
        <dbReference type="Pfam" id="PF08335"/>
    </source>
</evidence>
<evidence type="ECO:0000256" key="3">
    <source>
        <dbReference type="ARBA" id="ARBA00022741"/>
    </source>
</evidence>
<keyword evidence="9" id="KW-0436">Ligase</keyword>
<evidence type="ECO:0000259" key="7">
    <source>
        <dbReference type="Pfam" id="PF03710"/>
    </source>
</evidence>
<sequence length="970" mass="110870">MLPGPISAHWQHIQATIADAYSHHGFDWLNLWQSLEHEQQQRLQKVLCLSDYVVDALPHQGEYFANALRTDTLSQPLKRGDIRQWLNEFSQDAKTDDDWHAALRHLRRRAMVHIIWRDLLRLGNTLDTTRVLSELADECVCRSLDFLATDLIARHGKPLSKESGEEQQMLVLGMGKLGAYELNLSSDIDLIFTYPDSGDTSGPKVISNQEYFVKLGQKLIQALDKHTVDGFVFRTDMRLRPYGQSGPLVMNFTSLENYYESQGRDWERYAMVKARVMNGETSPAAKELLSILRPFTYRVYVDYSAFASLRSMKDMINAEVRRRGLQDNVKLGSGGIREVEFIVQAFQLIRGGQDRLLQTRELCRVLDILAAEGYLPIEACEQLRSAYLFLRDSEHAIQALADEQTQQLPQNELDQARIAWAMNCSDWPTYLQQLSTHRQNVSHHFAQIVANDEDSEQDSSALNHAWLDLWHGELTGAAADEFLAEHPCANAKEVQDKLSTFRESRAVLNMQQVGRERLEELMPLLLQKLWLQTAPLTTLERLIPLLEAVLRRTAYLVLLKENPQALKQLVRLCNASSWVAEYITQTPLLLDELLDVTSLYRLPSAAELREELHLRLLRIDPDDLEQQMEQLRQFVRAHKLRAAACEVMEALTLMQVSDYLTWLAEVTLTTVMNLAWQQMVDKYGYPTDANNDAVAEPEFLILGYGKVGGLEISYSSDLDLVFIHNGIAGKATNGERSLDNGVFYTRMGQRMVHILTTQTRSGDLYEVDLRLRPSGNSGMIVTSLKAFSEYQEKHAWTWEHQALVRARILCGQAALAAATKKVREGILSRPRNIPALREEVRAMRQKMRDNLGSKDTSGQQFHLKQDAGGIVDIEFLVQYGVLAWSHQHPALLAVTDNMRLLDAFAQVGLMNPQDRQTLQETYLSYRAETHRRALQKQSLLLDYDTQSRLGFDVRRSDVIRLWKLWLEADI</sequence>
<feature type="domain" description="PII-uridylyltransferase/Glutamine-synthetase adenylyltransferase" evidence="8">
    <location>
        <begin position="842"/>
        <end position="931"/>
    </location>
</feature>
<dbReference type="Gene3D" id="1.20.120.1510">
    <property type="match status" value="1"/>
</dbReference>
<dbReference type="SUPFAM" id="SSF81593">
    <property type="entry name" value="Nucleotidyltransferase substrate binding subunit/domain"/>
    <property type="match status" value="2"/>
</dbReference>
<dbReference type="Pfam" id="PF08335">
    <property type="entry name" value="GlnD_UR_UTase"/>
    <property type="match status" value="2"/>
</dbReference>
<dbReference type="HAMAP" id="MF_00802">
    <property type="entry name" value="GlnE"/>
    <property type="match status" value="1"/>
</dbReference>
<keyword evidence="2 9" id="KW-0548">Nucleotidyltransferase</keyword>
<evidence type="ECO:0000256" key="4">
    <source>
        <dbReference type="ARBA" id="ARBA00022840"/>
    </source>
</evidence>
<keyword evidence="6" id="KW-0511">Multifunctional enzyme</keyword>
<dbReference type="SUPFAM" id="SSF81301">
    <property type="entry name" value="Nucleotidyltransferase"/>
    <property type="match status" value="2"/>
</dbReference>
<dbReference type="InterPro" id="IPR043519">
    <property type="entry name" value="NT_sf"/>
</dbReference>
<keyword evidence="3" id="KW-0547">Nucleotide-binding</keyword>
<keyword evidence="1 9" id="KW-0808">Transferase</keyword>
<feature type="domain" description="Glutamate-ammonia ligase adenylyltransferase repeated" evidence="7">
    <location>
        <begin position="566"/>
        <end position="820"/>
    </location>
</feature>
<evidence type="ECO:0000256" key="2">
    <source>
        <dbReference type="ARBA" id="ARBA00022695"/>
    </source>
</evidence>
<name>A0A160TBP7_9ZZZZ</name>
<dbReference type="GO" id="GO:0005524">
    <property type="term" value="F:ATP binding"/>
    <property type="evidence" value="ECO:0007669"/>
    <property type="project" value="UniProtKB-KW"/>
</dbReference>
<dbReference type="PANTHER" id="PTHR30621:SF0">
    <property type="entry name" value="BIFUNCTIONAL GLUTAMINE SYNTHETASE ADENYLYLTRANSFERASE_ADENYLYL-REMOVING ENZYME"/>
    <property type="match status" value="1"/>
</dbReference>
<protein>
    <submittedName>
        <fullName evidence="9">Glutamate-ammonia-ligase adenylyltransferase</fullName>
        <ecNumber evidence="9">2.7.7.42</ecNumber>
    </submittedName>
</protein>
<organism evidence="9">
    <name type="scientific">hydrothermal vent metagenome</name>
    <dbReference type="NCBI Taxonomy" id="652676"/>
    <lineage>
        <taxon>unclassified sequences</taxon>
        <taxon>metagenomes</taxon>
        <taxon>ecological metagenomes</taxon>
    </lineage>
</organism>
<dbReference type="GO" id="GO:0005829">
    <property type="term" value="C:cytosol"/>
    <property type="evidence" value="ECO:0007669"/>
    <property type="project" value="TreeGrafter"/>
</dbReference>
<dbReference type="CDD" id="cd05401">
    <property type="entry name" value="NT_GlnE_GlnD_like"/>
    <property type="match status" value="2"/>
</dbReference>
<dbReference type="Gene3D" id="1.20.120.330">
    <property type="entry name" value="Nucleotidyltransferases domain 2"/>
    <property type="match status" value="2"/>
</dbReference>
<dbReference type="Gene3D" id="3.30.460.10">
    <property type="entry name" value="Beta Polymerase, domain 2"/>
    <property type="match status" value="2"/>
</dbReference>
<evidence type="ECO:0000256" key="1">
    <source>
        <dbReference type="ARBA" id="ARBA00022679"/>
    </source>
</evidence>
<dbReference type="GO" id="GO:0016874">
    <property type="term" value="F:ligase activity"/>
    <property type="evidence" value="ECO:0007669"/>
    <property type="project" value="UniProtKB-KW"/>
</dbReference>
<keyword evidence="4" id="KW-0067">ATP-binding</keyword>
<dbReference type="InterPro" id="IPR005190">
    <property type="entry name" value="GlnE_rpt_dom"/>
</dbReference>
<reference evidence="9" key="1">
    <citation type="submission" date="2015-10" db="EMBL/GenBank/DDBJ databases">
        <authorList>
            <person name="Gilbert D.G."/>
        </authorList>
    </citation>
    <scope>NUCLEOTIDE SEQUENCE</scope>
</reference>
<dbReference type="GO" id="GO:0000820">
    <property type="term" value="P:regulation of glutamine family amino acid metabolic process"/>
    <property type="evidence" value="ECO:0007669"/>
    <property type="project" value="TreeGrafter"/>
</dbReference>
<accession>A0A160TBP7</accession>
<dbReference type="EC" id="2.7.7.42" evidence="9"/>
<dbReference type="NCBIfam" id="NF008292">
    <property type="entry name" value="PRK11072.1"/>
    <property type="match status" value="1"/>
</dbReference>
<evidence type="ECO:0000256" key="6">
    <source>
        <dbReference type="ARBA" id="ARBA00023268"/>
    </source>
</evidence>
<dbReference type="InterPro" id="IPR013546">
    <property type="entry name" value="PII_UdlTrfase/GS_AdlTrfase"/>
</dbReference>
<dbReference type="FunFam" id="3.30.460.10:FF:000009">
    <property type="entry name" value="Bifunctional glutamine synthetase adenylyltransferase/adenylyl-removing enzyme"/>
    <property type="match status" value="1"/>
</dbReference>
<evidence type="ECO:0000313" key="9">
    <source>
        <dbReference type="EMBL" id="CUS41800.1"/>
    </source>
</evidence>
<dbReference type="GO" id="GO:0008882">
    <property type="term" value="F:[glutamate-ammonia-ligase] adenylyltransferase activity"/>
    <property type="evidence" value="ECO:0007669"/>
    <property type="project" value="UniProtKB-EC"/>
</dbReference>
<dbReference type="FunFam" id="1.20.120.330:FF:000005">
    <property type="entry name" value="Bifunctional glutamine synthetase adenylyltransferase/adenylyl-removing enzyme"/>
    <property type="match status" value="1"/>
</dbReference>
<dbReference type="EMBL" id="CZQC01000053">
    <property type="protein sequence ID" value="CUS41800.1"/>
    <property type="molecule type" value="Genomic_DNA"/>
</dbReference>
<keyword evidence="5" id="KW-0460">Magnesium</keyword>
<feature type="domain" description="PII-uridylyltransferase/Glutamine-synthetase adenylyltransferase" evidence="8">
    <location>
        <begin position="310"/>
        <end position="448"/>
    </location>
</feature>
<gene>
    <name evidence="9" type="ORF">MGWOODY_Tha1525</name>
</gene>
<evidence type="ECO:0000256" key="5">
    <source>
        <dbReference type="ARBA" id="ARBA00022842"/>
    </source>
</evidence>